<evidence type="ECO:0000256" key="1">
    <source>
        <dbReference type="SAM" id="SignalP"/>
    </source>
</evidence>
<keyword evidence="3" id="KW-1185">Reference proteome</keyword>
<accession>A0A9D3P6U7</accession>
<organism evidence="2 3">
    <name type="scientific">Hemibagrus wyckioides</name>
    <dbReference type="NCBI Taxonomy" id="337641"/>
    <lineage>
        <taxon>Eukaryota</taxon>
        <taxon>Metazoa</taxon>
        <taxon>Chordata</taxon>
        <taxon>Craniata</taxon>
        <taxon>Vertebrata</taxon>
        <taxon>Euteleostomi</taxon>
        <taxon>Actinopterygii</taxon>
        <taxon>Neopterygii</taxon>
        <taxon>Teleostei</taxon>
        <taxon>Ostariophysi</taxon>
        <taxon>Siluriformes</taxon>
        <taxon>Bagridae</taxon>
        <taxon>Hemibagrus</taxon>
    </lineage>
</organism>
<sequence>MIKTAIYFAMLLLMMISQPLHAADPEQCTTLRDGKVRCDLPSSIIKILPDKTCNAQWIINGTSVADYQANKWEFVFPIITPTLESVTLDRCHDALIFYITCTKIDFNKNFPFLCQKGVTSSPETTGTSSSPISKASYILLTTAIAAIAYIFV</sequence>
<feature type="signal peptide" evidence="1">
    <location>
        <begin position="1"/>
        <end position="22"/>
    </location>
</feature>
<keyword evidence="1" id="KW-0732">Signal</keyword>
<gene>
    <name evidence="2" type="ORF">KOW79_000461</name>
</gene>
<feature type="chain" id="PRO_5038614417" evidence="1">
    <location>
        <begin position="23"/>
        <end position="152"/>
    </location>
</feature>
<dbReference type="Proteomes" id="UP000824219">
    <property type="component" value="Linkage Group LG01"/>
</dbReference>
<comment type="caution">
    <text evidence="2">The sequence shown here is derived from an EMBL/GenBank/DDBJ whole genome shotgun (WGS) entry which is preliminary data.</text>
</comment>
<dbReference type="AlphaFoldDB" id="A0A9D3P6U7"/>
<evidence type="ECO:0000313" key="2">
    <source>
        <dbReference type="EMBL" id="KAG7335768.1"/>
    </source>
</evidence>
<protein>
    <submittedName>
        <fullName evidence="2">Uncharacterized protein</fullName>
    </submittedName>
</protein>
<proteinExistence type="predicted"/>
<reference evidence="2 3" key="1">
    <citation type="submission" date="2021-06" db="EMBL/GenBank/DDBJ databases">
        <title>Chromosome-level genome assembly of the red-tail catfish (Hemibagrus wyckioides).</title>
        <authorList>
            <person name="Shao F."/>
        </authorList>
    </citation>
    <scope>NUCLEOTIDE SEQUENCE [LARGE SCALE GENOMIC DNA]</scope>
    <source>
        <strain evidence="2">EC202008001</strain>
        <tissue evidence="2">Blood</tissue>
    </source>
</reference>
<dbReference type="EMBL" id="JAHKSW010000001">
    <property type="protein sequence ID" value="KAG7335768.1"/>
    <property type="molecule type" value="Genomic_DNA"/>
</dbReference>
<evidence type="ECO:0000313" key="3">
    <source>
        <dbReference type="Proteomes" id="UP000824219"/>
    </source>
</evidence>
<name>A0A9D3P6U7_9TELE</name>